<proteinExistence type="inferred from homology"/>
<dbReference type="RefSeq" id="WP_040096564.1">
    <property type="nucleotide sequence ID" value="NZ_JWJD01000001.1"/>
</dbReference>
<evidence type="ECO:0000256" key="2">
    <source>
        <dbReference type="ARBA" id="ARBA00004496"/>
    </source>
</evidence>
<comment type="similarity">
    <text evidence="3 13">Belongs to the D-alanine--D-alanine ligase family.</text>
</comment>
<evidence type="ECO:0000256" key="15">
    <source>
        <dbReference type="PIRSR" id="PIRSR039102-3"/>
    </source>
</evidence>
<evidence type="ECO:0000256" key="8">
    <source>
        <dbReference type="ARBA" id="ARBA00022840"/>
    </source>
</evidence>
<dbReference type="AlphaFoldDB" id="A0A0C2HLI0"/>
<dbReference type="GO" id="GO:0008360">
    <property type="term" value="P:regulation of cell shape"/>
    <property type="evidence" value="ECO:0007669"/>
    <property type="project" value="UniProtKB-KW"/>
</dbReference>
<sequence length="308" mass="33427">MHRDELKSKQIGVLMGGLSGEREVSLRTGQAVLNALQQKGYRCTAIDAGRDLAMQLRQTGTEVAFIALHGRFGEDGTVQGLLELMGIPYTGSGVLASSLAMDKIATKKMLLYHELPTPGFETFRRGEDMEALLVRCRHFPLVVKPAREGSTLGITIAGNEDELRRGLAEALRFDDQLLVEEYIAGRELTVAVLDGTALPIIQIEAEGGFYDFGAKYTSGQTRYLLPAPLEPVLYHRMQEAAVAACAVLGCSGAARVDFRAKEREFYCLEVNTIPGMTETSLLPKAAQAAGMDFGELVMRILEGAALGK</sequence>
<dbReference type="GO" id="GO:0009252">
    <property type="term" value="P:peptidoglycan biosynthetic process"/>
    <property type="evidence" value="ECO:0007669"/>
    <property type="project" value="UniProtKB-UniRule"/>
</dbReference>
<dbReference type="InterPro" id="IPR011095">
    <property type="entry name" value="Dala_Dala_lig_C"/>
</dbReference>
<comment type="function">
    <text evidence="13">Cell wall formation.</text>
</comment>
<dbReference type="InterPro" id="IPR000291">
    <property type="entry name" value="D-Ala_lig_Van_CS"/>
</dbReference>
<keyword evidence="5 13" id="KW-0963">Cytoplasm</keyword>
<dbReference type="Gene3D" id="3.30.470.20">
    <property type="entry name" value="ATP-grasp fold, B domain"/>
    <property type="match status" value="1"/>
</dbReference>
<keyword evidence="8 16" id="KW-0067">ATP-binding</keyword>
<reference evidence="18 19" key="1">
    <citation type="submission" date="2014-12" db="EMBL/GenBank/DDBJ databases">
        <title>Genomes of Geoalkalibacter ferrihydriticus and Geoalkalibacter subterraneus, two haloalkaliphilic metal-reducing members of the Geobacteraceae.</title>
        <authorList>
            <person name="Badalamenti J.P."/>
            <person name="Torres C.I."/>
            <person name="Krajmalnik-Brown R."/>
            <person name="Bond D.R."/>
        </authorList>
    </citation>
    <scope>NUCLEOTIDE SEQUENCE [LARGE SCALE GENOMIC DNA]</scope>
    <source>
        <strain evidence="18 19">DSM 17813</strain>
    </source>
</reference>
<dbReference type="GO" id="GO:0046872">
    <property type="term" value="F:metal ion binding"/>
    <property type="evidence" value="ECO:0007669"/>
    <property type="project" value="UniProtKB-KW"/>
</dbReference>
<dbReference type="InterPro" id="IPR005905">
    <property type="entry name" value="D_ala_D_ala"/>
</dbReference>
<comment type="caution">
    <text evidence="18">The sequence shown here is derived from an EMBL/GenBank/DDBJ whole genome shotgun (WGS) entry which is preliminary data.</text>
</comment>
<evidence type="ECO:0000256" key="14">
    <source>
        <dbReference type="PIRSR" id="PIRSR039102-1"/>
    </source>
</evidence>
<dbReference type="InterPro" id="IPR016185">
    <property type="entry name" value="PreATP-grasp_dom_sf"/>
</dbReference>
<protein>
    <recommendedName>
        <fullName evidence="4 13">D-alanine--D-alanine ligase</fullName>
        <ecNumber evidence="4 13">6.3.2.4</ecNumber>
    </recommendedName>
    <alternativeName>
        <fullName evidence="13">D-Ala-D-Ala ligase</fullName>
    </alternativeName>
    <alternativeName>
        <fullName evidence="13">D-alanylalanine synthetase</fullName>
    </alternativeName>
</protein>
<dbReference type="InterPro" id="IPR011761">
    <property type="entry name" value="ATP-grasp"/>
</dbReference>
<dbReference type="PIRSF" id="PIRSF039102">
    <property type="entry name" value="Ddl/VanB"/>
    <property type="match status" value="1"/>
</dbReference>
<dbReference type="Proteomes" id="UP000035068">
    <property type="component" value="Unassembled WGS sequence"/>
</dbReference>
<organism evidence="18 19">
    <name type="scientific">Geoalkalibacter ferrihydriticus DSM 17813</name>
    <dbReference type="NCBI Taxonomy" id="1121915"/>
    <lineage>
        <taxon>Bacteria</taxon>
        <taxon>Pseudomonadati</taxon>
        <taxon>Thermodesulfobacteriota</taxon>
        <taxon>Desulfuromonadia</taxon>
        <taxon>Desulfuromonadales</taxon>
        <taxon>Geoalkalibacteraceae</taxon>
        <taxon>Geoalkalibacter</taxon>
    </lineage>
</organism>
<dbReference type="SUPFAM" id="SSF56059">
    <property type="entry name" value="Glutathione synthetase ATP-binding domain-like"/>
    <property type="match status" value="1"/>
</dbReference>
<name>A0A0C2HLI0_9BACT</name>
<evidence type="ECO:0000256" key="7">
    <source>
        <dbReference type="ARBA" id="ARBA00022741"/>
    </source>
</evidence>
<dbReference type="PROSITE" id="PS50975">
    <property type="entry name" value="ATP_GRASP"/>
    <property type="match status" value="1"/>
</dbReference>
<evidence type="ECO:0000256" key="11">
    <source>
        <dbReference type="ARBA" id="ARBA00023316"/>
    </source>
</evidence>
<dbReference type="Gene3D" id="3.40.50.20">
    <property type="match status" value="1"/>
</dbReference>
<dbReference type="NCBIfam" id="TIGR01205">
    <property type="entry name" value="D_ala_D_alaTIGR"/>
    <property type="match status" value="1"/>
</dbReference>
<evidence type="ECO:0000313" key="19">
    <source>
        <dbReference type="Proteomes" id="UP000035068"/>
    </source>
</evidence>
<accession>A0A0C2HLI0</accession>
<evidence type="ECO:0000256" key="9">
    <source>
        <dbReference type="ARBA" id="ARBA00022960"/>
    </source>
</evidence>
<feature type="active site" evidence="14">
    <location>
        <position position="21"/>
    </location>
</feature>
<evidence type="ECO:0000256" key="1">
    <source>
        <dbReference type="ARBA" id="ARBA00001936"/>
    </source>
</evidence>
<feature type="active site" evidence="14">
    <location>
        <position position="150"/>
    </location>
</feature>
<feature type="active site" evidence="14">
    <location>
        <position position="280"/>
    </location>
</feature>
<evidence type="ECO:0000259" key="17">
    <source>
        <dbReference type="PROSITE" id="PS50975"/>
    </source>
</evidence>
<feature type="binding site" evidence="15">
    <location>
        <position position="271"/>
    </location>
    <ligand>
        <name>Mg(2+)</name>
        <dbReference type="ChEBI" id="CHEBI:18420"/>
        <label>2</label>
    </ligand>
</feature>
<dbReference type="EC" id="6.3.2.4" evidence="4 13"/>
<evidence type="ECO:0000256" key="5">
    <source>
        <dbReference type="ARBA" id="ARBA00022490"/>
    </source>
</evidence>
<evidence type="ECO:0000313" key="18">
    <source>
        <dbReference type="EMBL" id="KIH77951.1"/>
    </source>
</evidence>
<dbReference type="GO" id="GO:0008716">
    <property type="term" value="F:D-alanine-D-alanine ligase activity"/>
    <property type="evidence" value="ECO:0007669"/>
    <property type="project" value="UniProtKB-UniRule"/>
</dbReference>
<keyword evidence="7 16" id="KW-0547">Nucleotide-binding</keyword>
<evidence type="ECO:0000256" key="16">
    <source>
        <dbReference type="PROSITE-ProRule" id="PRU00409"/>
    </source>
</evidence>
<comment type="cofactor">
    <cofactor evidence="1">
        <name>Mn(2+)</name>
        <dbReference type="ChEBI" id="CHEBI:29035"/>
    </cofactor>
</comment>
<dbReference type="GO" id="GO:0005524">
    <property type="term" value="F:ATP binding"/>
    <property type="evidence" value="ECO:0007669"/>
    <property type="project" value="UniProtKB-UniRule"/>
</dbReference>
<evidence type="ECO:0000256" key="3">
    <source>
        <dbReference type="ARBA" id="ARBA00010871"/>
    </source>
</evidence>
<dbReference type="NCBIfam" id="NF002378">
    <property type="entry name" value="PRK01372.1"/>
    <property type="match status" value="1"/>
</dbReference>
<keyword evidence="10 13" id="KW-0573">Peptidoglycan synthesis</keyword>
<keyword evidence="15" id="KW-0479">Metal-binding</keyword>
<evidence type="ECO:0000256" key="10">
    <source>
        <dbReference type="ARBA" id="ARBA00022984"/>
    </source>
</evidence>
<dbReference type="PROSITE" id="PS00844">
    <property type="entry name" value="DALA_DALA_LIGASE_2"/>
    <property type="match status" value="1"/>
</dbReference>
<dbReference type="Gene3D" id="3.30.1490.20">
    <property type="entry name" value="ATP-grasp fold, A domain"/>
    <property type="match status" value="1"/>
</dbReference>
<keyword evidence="9 13" id="KW-0133">Cell shape</keyword>
<feature type="binding site" evidence="15">
    <location>
        <position position="269"/>
    </location>
    <ligand>
        <name>Mg(2+)</name>
        <dbReference type="ChEBI" id="CHEBI:18420"/>
        <label>1</label>
    </ligand>
</feature>
<comment type="subcellular location">
    <subcellularLocation>
        <location evidence="2 13">Cytoplasm</location>
    </subcellularLocation>
</comment>
<feature type="domain" description="ATP-grasp" evidence="17">
    <location>
        <begin position="107"/>
        <end position="302"/>
    </location>
</feature>
<dbReference type="GO" id="GO:0005737">
    <property type="term" value="C:cytoplasm"/>
    <property type="evidence" value="ECO:0007669"/>
    <property type="project" value="UniProtKB-SubCell"/>
</dbReference>
<keyword evidence="19" id="KW-1185">Reference proteome</keyword>
<dbReference type="InterPro" id="IPR013815">
    <property type="entry name" value="ATP_grasp_subdomain_1"/>
</dbReference>
<evidence type="ECO:0000256" key="13">
    <source>
        <dbReference type="HAMAP-Rule" id="MF_00047"/>
    </source>
</evidence>
<dbReference type="GO" id="GO:0071555">
    <property type="term" value="P:cell wall organization"/>
    <property type="evidence" value="ECO:0007669"/>
    <property type="project" value="UniProtKB-KW"/>
</dbReference>
<dbReference type="PROSITE" id="PS00843">
    <property type="entry name" value="DALA_DALA_LIGASE_1"/>
    <property type="match status" value="1"/>
</dbReference>
<dbReference type="InterPro" id="IPR011127">
    <property type="entry name" value="Dala_Dala_lig_N"/>
</dbReference>
<dbReference type="UniPathway" id="UPA00219"/>
<keyword evidence="6 13" id="KW-0436">Ligase</keyword>
<feature type="binding site" evidence="15">
    <location>
        <position position="257"/>
    </location>
    <ligand>
        <name>Mg(2+)</name>
        <dbReference type="ChEBI" id="CHEBI:18420"/>
        <label>1</label>
    </ligand>
</feature>
<dbReference type="SUPFAM" id="SSF52440">
    <property type="entry name" value="PreATP-grasp domain"/>
    <property type="match status" value="1"/>
</dbReference>
<evidence type="ECO:0000256" key="4">
    <source>
        <dbReference type="ARBA" id="ARBA00012216"/>
    </source>
</evidence>
<feature type="binding site" evidence="15">
    <location>
        <position position="269"/>
    </location>
    <ligand>
        <name>Mg(2+)</name>
        <dbReference type="ChEBI" id="CHEBI:18420"/>
        <label>2</label>
    </ligand>
</feature>
<dbReference type="PANTHER" id="PTHR23132">
    <property type="entry name" value="D-ALANINE--D-ALANINE LIGASE"/>
    <property type="match status" value="1"/>
</dbReference>
<keyword evidence="15" id="KW-0464">Manganese</keyword>
<evidence type="ECO:0000256" key="6">
    <source>
        <dbReference type="ARBA" id="ARBA00022598"/>
    </source>
</evidence>
<dbReference type="Pfam" id="PF07478">
    <property type="entry name" value="Dala_Dala_lig_C"/>
    <property type="match status" value="1"/>
</dbReference>
<keyword evidence="15" id="KW-0460">Magnesium</keyword>
<dbReference type="EMBL" id="JWJD01000001">
    <property type="protein sequence ID" value="KIH77951.1"/>
    <property type="molecule type" value="Genomic_DNA"/>
</dbReference>
<gene>
    <name evidence="13" type="primary">ddl</name>
    <name evidence="18" type="ORF">GFER_04895</name>
</gene>
<comment type="cofactor">
    <cofactor evidence="15">
        <name>Mg(2+)</name>
        <dbReference type="ChEBI" id="CHEBI:18420"/>
    </cofactor>
    <cofactor evidence="15">
        <name>Mn(2+)</name>
        <dbReference type="ChEBI" id="CHEBI:29035"/>
    </cofactor>
    <text evidence="15">Binds 2 magnesium or manganese ions per subunit.</text>
</comment>
<dbReference type="PANTHER" id="PTHR23132:SF23">
    <property type="entry name" value="D-ALANINE--D-ALANINE LIGASE B"/>
    <property type="match status" value="1"/>
</dbReference>
<evidence type="ECO:0000256" key="12">
    <source>
        <dbReference type="ARBA" id="ARBA00047614"/>
    </source>
</evidence>
<dbReference type="HAMAP" id="MF_00047">
    <property type="entry name" value="Dala_Dala_lig"/>
    <property type="match status" value="1"/>
</dbReference>
<comment type="catalytic activity">
    <reaction evidence="12 13">
        <text>2 D-alanine + ATP = D-alanyl-D-alanine + ADP + phosphate + H(+)</text>
        <dbReference type="Rhea" id="RHEA:11224"/>
        <dbReference type="ChEBI" id="CHEBI:15378"/>
        <dbReference type="ChEBI" id="CHEBI:30616"/>
        <dbReference type="ChEBI" id="CHEBI:43474"/>
        <dbReference type="ChEBI" id="CHEBI:57416"/>
        <dbReference type="ChEBI" id="CHEBI:57822"/>
        <dbReference type="ChEBI" id="CHEBI:456216"/>
        <dbReference type="EC" id="6.3.2.4"/>
    </reaction>
</comment>
<dbReference type="Pfam" id="PF01820">
    <property type="entry name" value="Dala_Dala_lig_N"/>
    <property type="match status" value="1"/>
</dbReference>
<keyword evidence="11 13" id="KW-0961">Cell wall biogenesis/degradation</keyword>
<comment type="pathway">
    <text evidence="13">Cell wall biogenesis; peptidoglycan biosynthesis.</text>
</comment>